<dbReference type="OrthoDB" id="6512734at2759"/>
<proteinExistence type="predicted"/>
<feature type="region of interest" description="Disordered" evidence="4">
    <location>
        <begin position="883"/>
        <end position="902"/>
    </location>
</feature>
<feature type="compositionally biased region" description="Polar residues" evidence="4">
    <location>
        <begin position="761"/>
        <end position="771"/>
    </location>
</feature>
<reference evidence="7" key="1">
    <citation type="submission" date="2025-08" db="UniProtKB">
        <authorList>
            <consortium name="RefSeq"/>
        </authorList>
    </citation>
    <scope>IDENTIFICATION</scope>
    <source>
        <tissue evidence="7">Whole organism</tissue>
    </source>
</reference>
<name>A0A9C6U1X5_FRAOC</name>
<gene>
    <name evidence="7" type="primary">LOC113206134</name>
</gene>
<feature type="compositionally biased region" description="Polar residues" evidence="4">
    <location>
        <begin position="603"/>
        <end position="632"/>
    </location>
</feature>
<evidence type="ECO:0000313" key="6">
    <source>
        <dbReference type="Proteomes" id="UP000504606"/>
    </source>
</evidence>
<evidence type="ECO:0000256" key="3">
    <source>
        <dbReference type="ARBA" id="ARBA00023136"/>
    </source>
</evidence>
<dbReference type="InterPro" id="IPR036259">
    <property type="entry name" value="MFS_trans_sf"/>
</dbReference>
<feature type="compositionally biased region" description="Basic and acidic residues" evidence="4">
    <location>
        <begin position="587"/>
        <end position="600"/>
    </location>
</feature>
<feature type="region of interest" description="Disordered" evidence="4">
    <location>
        <begin position="580"/>
        <end position="632"/>
    </location>
</feature>
<keyword evidence="1 5" id="KW-0812">Transmembrane</keyword>
<feature type="compositionally biased region" description="Polar residues" evidence="4">
    <location>
        <begin position="797"/>
        <end position="807"/>
    </location>
</feature>
<feature type="transmembrane region" description="Helical" evidence="5">
    <location>
        <begin position="959"/>
        <end position="981"/>
    </location>
</feature>
<accession>A0A9C6U1X5</accession>
<sequence length="1160" mass="125541">MHAHVLNGIECTCQIKMLYTLHSPLAQWRSHKACKHKVVMLDFMSSRIRVSRWLRKSTLVKMSYRDDDDPFEEDIVFDQAGLLSTSRKSAKSAIRRVSSGKCAMFSKTLGLCGAFLGLGLTFSIPGPLAPVPPTELRHDISLMTYELMYKCQGFMIGAMFGARMLDRFNRLFLVFLALLVTALLVTIIPWCGIPWLLRTDMFLLGVSLGFLTTGGNVLCLDLWSRNSGPFMQALHFSFSLGIFLAPFLSQPLMAPINYSVVPPPTTPAMFPLHRLPRDIGNFSLLNTTIPEIHPPLLQPTFNQTMPANETSVATSNFSKLSTPASSLSEISEKPSQSGNLSSTSTTLATLVTSLAPTAAIPPSNISVPSPPILSGNLSIVSTVGPTVSSNVSKVLDTQKNDVSTTTHRAPRPKPVLTNSEKLQDKKWENEKFRKPPPEDLVPVSTTMKPMVRMDNKTTTSGNLSSHPTTVTTLQKSNLTLESNVLSNSSHVNISLSSLNSLGSTVSPSILNSSSSISLSPLKTVPTVASLSNSTAGQLNNRSTELSSVEPLKINSTSEPALASLLNATAASTDVQIGATTYNAPKPETQKNEKMTDENLGKGKQNSIKSGQPKNTFSSNQEPAQNNTKSDFTQDASLVTISSVVDKTEASNHAVSPELSLPLLEDIKPVNGSHDIGKSISLDEQEMSAVNSPEVEPSLSSVGFEKVHSLTSSLPSQQPQVLLTSPQPQLSIKPSKADKASIVTEKSVAEGGLKILMEALPTQEQQHQPSHQDMTKDAKGQGGPAVRNFSKETHPAKNFSQTFDSQSYVPPPVSPKHLHHSKPASTVVNETTEVTHTVIDAFANRLEKYGLSRMELMYLTVGMVLLATSFLFLGFLCFNPRDPKSKTDEEEMNGPVVRGTNRSRTNSSQTLVIPSRCMRHTLIGLMMLLLMITSGVQAMYGQLLLVYSIQPPLLISQSTGTALTATFWGALTSTRFACILLASALSPTAMLVLSVAICSCATWLLSAFASSSEVALWIGSVMVSVGTASVFPSGMLWMQRHVLITHRVAAMLVMGPAMGEMFFPTLAYKMMVSMGPASLVHLPALLSLFAIALWAAVWRLARYPRQPLCSHVDDSGYQLANQHDEDDLLDLTMSPIVNGNSIVRNSVRPNGSGLGVHRMSA</sequence>
<keyword evidence="3 5" id="KW-0472">Membrane</keyword>
<protein>
    <submittedName>
        <fullName evidence="7">Uncharacterized protein LOC113206134 isoform X1</fullName>
    </submittedName>
</protein>
<feature type="transmembrane region" description="Helical" evidence="5">
    <location>
        <begin position="108"/>
        <end position="127"/>
    </location>
</feature>
<dbReference type="Gene3D" id="1.20.1250.20">
    <property type="entry name" value="MFS general substrate transporter like domains"/>
    <property type="match status" value="1"/>
</dbReference>
<feature type="transmembrane region" description="Helical" evidence="5">
    <location>
        <begin position="1079"/>
        <end position="1100"/>
    </location>
</feature>
<dbReference type="AlphaFoldDB" id="A0A9C6U1X5"/>
<feature type="region of interest" description="Disordered" evidence="4">
    <location>
        <begin position="531"/>
        <end position="550"/>
    </location>
</feature>
<evidence type="ECO:0000256" key="5">
    <source>
        <dbReference type="SAM" id="Phobius"/>
    </source>
</evidence>
<evidence type="ECO:0000256" key="2">
    <source>
        <dbReference type="ARBA" id="ARBA00022989"/>
    </source>
</evidence>
<feature type="transmembrane region" description="Helical" evidence="5">
    <location>
        <begin position="172"/>
        <end position="196"/>
    </location>
</feature>
<dbReference type="SUPFAM" id="SSF103473">
    <property type="entry name" value="MFS general substrate transporter"/>
    <property type="match status" value="2"/>
</dbReference>
<evidence type="ECO:0000256" key="1">
    <source>
        <dbReference type="ARBA" id="ARBA00022692"/>
    </source>
</evidence>
<evidence type="ECO:0000313" key="7">
    <source>
        <dbReference type="RefSeq" id="XP_052123771.1"/>
    </source>
</evidence>
<feature type="compositionally biased region" description="Polar residues" evidence="4">
    <location>
        <begin position="531"/>
        <end position="546"/>
    </location>
</feature>
<dbReference type="Proteomes" id="UP000504606">
    <property type="component" value="Unplaced"/>
</dbReference>
<dbReference type="GeneID" id="113206134"/>
<dbReference type="PANTHER" id="PTHR23121:SF9">
    <property type="entry name" value="SODIUM-DEPENDENT GLUCOSE TRANSPORTER 1"/>
    <property type="match status" value="1"/>
</dbReference>
<dbReference type="RefSeq" id="XP_052123771.1">
    <property type="nucleotide sequence ID" value="XM_052267811.1"/>
</dbReference>
<feature type="transmembrane region" description="Helical" evidence="5">
    <location>
        <begin position="147"/>
        <end position="165"/>
    </location>
</feature>
<feature type="transmembrane region" description="Helical" evidence="5">
    <location>
        <begin position="988"/>
        <end position="1007"/>
    </location>
</feature>
<keyword evidence="2 5" id="KW-1133">Transmembrane helix</keyword>
<feature type="transmembrane region" description="Helical" evidence="5">
    <location>
        <begin position="230"/>
        <end position="248"/>
    </location>
</feature>
<feature type="transmembrane region" description="Helical" evidence="5">
    <location>
        <begin position="1013"/>
        <end position="1035"/>
    </location>
</feature>
<feature type="transmembrane region" description="Helical" evidence="5">
    <location>
        <begin position="921"/>
        <end position="939"/>
    </location>
</feature>
<feature type="transmembrane region" description="Helical" evidence="5">
    <location>
        <begin position="202"/>
        <end position="223"/>
    </location>
</feature>
<dbReference type="PANTHER" id="PTHR23121">
    <property type="entry name" value="SODIUM-DEPENDENT GLUCOSE TRANSPORTER 1"/>
    <property type="match status" value="1"/>
</dbReference>
<feature type="transmembrane region" description="Helical" evidence="5">
    <location>
        <begin position="855"/>
        <end position="877"/>
    </location>
</feature>
<feature type="transmembrane region" description="Helical" evidence="5">
    <location>
        <begin position="1047"/>
        <end position="1067"/>
    </location>
</feature>
<keyword evidence="6" id="KW-1185">Reference proteome</keyword>
<evidence type="ECO:0000256" key="4">
    <source>
        <dbReference type="SAM" id="MobiDB-lite"/>
    </source>
</evidence>
<organism evidence="6 7">
    <name type="scientific">Frankliniella occidentalis</name>
    <name type="common">Western flower thrips</name>
    <name type="synonym">Euthrips occidentalis</name>
    <dbReference type="NCBI Taxonomy" id="133901"/>
    <lineage>
        <taxon>Eukaryota</taxon>
        <taxon>Metazoa</taxon>
        <taxon>Ecdysozoa</taxon>
        <taxon>Arthropoda</taxon>
        <taxon>Hexapoda</taxon>
        <taxon>Insecta</taxon>
        <taxon>Pterygota</taxon>
        <taxon>Neoptera</taxon>
        <taxon>Paraneoptera</taxon>
        <taxon>Thysanoptera</taxon>
        <taxon>Terebrantia</taxon>
        <taxon>Thripoidea</taxon>
        <taxon>Thripidae</taxon>
        <taxon>Frankliniella</taxon>
    </lineage>
</organism>
<feature type="region of interest" description="Disordered" evidence="4">
    <location>
        <begin position="761"/>
        <end position="824"/>
    </location>
</feature>